<keyword evidence="4" id="KW-1185">Reference proteome</keyword>
<feature type="compositionally biased region" description="Basic and acidic residues" evidence="1">
    <location>
        <begin position="151"/>
        <end position="161"/>
    </location>
</feature>
<keyword evidence="2" id="KW-0812">Transmembrane</keyword>
<feature type="region of interest" description="Disordered" evidence="1">
    <location>
        <begin position="75"/>
        <end position="94"/>
    </location>
</feature>
<evidence type="ECO:0000256" key="1">
    <source>
        <dbReference type="SAM" id="MobiDB-lite"/>
    </source>
</evidence>
<feature type="region of interest" description="Disordered" evidence="1">
    <location>
        <begin position="174"/>
        <end position="197"/>
    </location>
</feature>
<gene>
    <name evidence="3" type="ORF">SAMN06269173_11611</name>
</gene>
<dbReference type="AlphaFoldDB" id="A0A239AXK4"/>
<keyword evidence="2" id="KW-0472">Membrane</keyword>
<evidence type="ECO:0000256" key="2">
    <source>
        <dbReference type="SAM" id="Phobius"/>
    </source>
</evidence>
<sequence>MLSQYSWGQFFVFVLVLLVLYYLVVGFLYYRDDFSDLLKGKKVSGGPQLAGAAPGTTAAAPPSLVRPKSAFVATPTATESAAGTAEADATTEAPEAGAAENLPEGAAAVVGGELPDSTARATGRDDSEDDGGPMDAAASVAGATDEAIAADESRQEQEDRPNPQLEALIRRKAHQMPVDNTEAEANGVDKDGASTTAGQERLVEDTNKTDTNAEAKHHAIEVSAIEPEIVYQPAVAGSYEPLADFGEPLAEFEELVATKADVAPVEMEELFAVETVAAFVAQLQAGEQPQGPAALADTTLGEQWALRTKETSNEIASLFA</sequence>
<name>A0A239AXK4_9BACT</name>
<evidence type="ECO:0000313" key="3">
    <source>
        <dbReference type="EMBL" id="SNS00062.1"/>
    </source>
</evidence>
<organism evidence="3 4">
    <name type="scientific">Hymenobacter mucosus</name>
    <dbReference type="NCBI Taxonomy" id="1411120"/>
    <lineage>
        <taxon>Bacteria</taxon>
        <taxon>Pseudomonadati</taxon>
        <taxon>Bacteroidota</taxon>
        <taxon>Cytophagia</taxon>
        <taxon>Cytophagales</taxon>
        <taxon>Hymenobacteraceae</taxon>
        <taxon>Hymenobacter</taxon>
    </lineage>
</organism>
<keyword evidence="2" id="KW-1133">Transmembrane helix</keyword>
<dbReference type="EMBL" id="FZNS01000016">
    <property type="protein sequence ID" value="SNS00062.1"/>
    <property type="molecule type" value="Genomic_DNA"/>
</dbReference>
<proteinExistence type="predicted"/>
<feature type="region of interest" description="Disordered" evidence="1">
    <location>
        <begin position="112"/>
        <end position="162"/>
    </location>
</feature>
<reference evidence="4" key="1">
    <citation type="submission" date="2017-06" db="EMBL/GenBank/DDBJ databases">
        <authorList>
            <person name="Varghese N."/>
            <person name="Submissions S."/>
        </authorList>
    </citation>
    <scope>NUCLEOTIDE SEQUENCE [LARGE SCALE GENOMIC DNA]</scope>
    <source>
        <strain evidence="4">DSM 28041</strain>
    </source>
</reference>
<accession>A0A239AXK4</accession>
<dbReference type="RefSeq" id="WP_089334240.1">
    <property type="nucleotide sequence ID" value="NZ_FZNS01000016.1"/>
</dbReference>
<evidence type="ECO:0000313" key="4">
    <source>
        <dbReference type="Proteomes" id="UP000198310"/>
    </source>
</evidence>
<feature type="transmembrane region" description="Helical" evidence="2">
    <location>
        <begin position="6"/>
        <end position="30"/>
    </location>
</feature>
<dbReference type="Proteomes" id="UP000198310">
    <property type="component" value="Unassembled WGS sequence"/>
</dbReference>
<protein>
    <submittedName>
        <fullName evidence="3">Uncharacterized protein</fullName>
    </submittedName>
</protein>